<dbReference type="InterPro" id="IPR023614">
    <property type="entry name" value="Porin_dom_sf"/>
</dbReference>
<dbReference type="GO" id="GO:0015288">
    <property type="term" value="F:porin activity"/>
    <property type="evidence" value="ECO:0007669"/>
    <property type="project" value="TreeGrafter"/>
</dbReference>
<dbReference type="InterPro" id="IPR005318">
    <property type="entry name" value="OM_porin_bac"/>
</dbReference>
<sequence>MERMHVWGAGLLMLAITPFAVGDELSDSAFFKDSKTQLLNRNFFFNRDFRNNASTAQSYRQEWAQGLIGTFNSGFTEGTVGFGIDLLGMYGLKLDSSSDRINSGLLPSSGNHVPGVDHAENDYAKATGAVKVKISKTVLKYGGQSVATPVFATADSRLLPETVEGFFVTSNEIKDLTVEAGHFTSMTLQAYSARAGSALTGADILGGSYKLTPTLTASLYGSSVKDYWKKRYAALAWVKPLDSQQTVSLDLRAYDLKSQGEEKAGDLDNQSFSIKGAYRYAGSTFSLANQQIHGRGAFQLYVDGTNTDYLSNYIQYAEFTRENERSWQARYDFNFASIGVPGLNFMTRYVRGSNFSASAGQDDREWERDVEMSYVVQSGPAKNLSFRMRQATYRNSFNGSLDEVRLITEYPLNW</sequence>
<reference evidence="4 5" key="1">
    <citation type="submission" date="2017-09" db="EMBL/GenBank/DDBJ databases">
        <title>Genomic, metabolic, and phenotypic characteristics of bacterial isolates from the natural microbiome of the model nematode Caenorhabditis elegans.</title>
        <authorList>
            <person name="Zimmermann J."/>
            <person name="Obeng N."/>
            <person name="Yang W."/>
            <person name="Obeng O."/>
            <person name="Kissoyan K."/>
            <person name="Pees B."/>
            <person name="Dirksen P."/>
            <person name="Hoppner M."/>
            <person name="Franke A."/>
            <person name="Rosenstiel P."/>
            <person name="Leippe M."/>
            <person name="Dierking K."/>
            <person name="Kaleta C."/>
            <person name="Schulenburg H."/>
        </authorList>
    </citation>
    <scope>NUCLEOTIDE SEQUENCE [LARGE SCALE GENOMIC DNA]</scope>
    <source>
        <strain evidence="4 5">MYb117</strain>
    </source>
</reference>
<keyword evidence="2" id="KW-0813">Transport</keyword>
<accession>A0A2S9EY94</accession>
<dbReference type="Pfam" id="PF03573">
    <property type="entry name" value="OprD"/>
    <property type="match status" value="1"/>
</dbReference>
<evidence type="ECO:0000256" key="1">
    <source>
        <dbReference type="ARBA" id="ARBA00009075"/>
    </source>
</evidence>
<dbReference type="Proteomes" id="UP000238045">
    <property type="component" value="Unassembled WGS sequence"/>
</dbReference>
<evidence type="ECO:0000256" key="2">
    <source>
        <dbReference type="ARBA" id="ARBA00022448"/>
    </source>
</evidence>
<comment type="similarity">
    <text evidence="1">Belongs to the outer membrane porin (Opr) (TC 1.B.25) family.</text>
</comment>
<gene>
    <name evidence="4" type="ORF">CQZ99_03735</name>
</gene>
<dbReference type="RefSeq" id="WP_105695421.1">
    <property type="nucleotide sequence ID" value="NZ_CP159260.1"/>
</dbReference>
<dbReference type="Gene3D" id="2.40.160.10">
    <property type="entry name" value="Porin"/>
    <property type="match status" value="1"/>
</dbReference>
<dbReference type="GO" id="GO:0016020">
    <property type="term" value="C:membrane"/>
    <property type="evidence" value="ECO:0007669"/>
    <property type="project" value="InterPro"/>
</dbReference>
<keyword evidence="5" id="KW-1185">Reference proteome</keyword>
<organism evidence="4 5">
    <name type="scientific">Pseudomonas poae</name>
    <dbReference type="NCBI Taxonomy" id="200451"/>
    <lineage>
        <taxon>Bacteria</taxon>
        <taxon>Pseudomonadati</taxon>
        <taxon>Pseudomonadota</taxon>
        <taxon>Gammaproteobacteria</taxon>
        <taxon>Pseudomonadales</taxon>
        <taxon>Pseudomonadaceae</taxon>
        <taxon>Pseudomonas</taxon>
    </lineage>
</organism>
<keyword evidence="3" id="KW-0732">Signal</keyword>
<dbReference type="AlphaFoldDB" id="A0A2S9EY94"/>
<comment type="caution">
    <text evidence="4">The sequence shown here is derived from an EMBL/GenBank/DDBJ whole genome shotgun (WGS) entry which is preliminary data.</text>
</comment>
<name>A0A2S9EY94_9PSED</name>
<proteinExistence type="inferred from homology"/>
<dbReference type="PANTHER" id="PTHR34596">
    <property type="entry name" value="CHITOPORIN"/>
    <property type="match status" value="1"/>
</dbReference>
<dbReference type="PANTHER" id="PTHR34596:SF2">
    <property type="entry name" value="CHITOPORIN"/>
    <property type="match status" value="1"/>
</dbReference>
<dbReference type="EMBL" id="PCQL01000003">
    <property type="protein sequence ID" value="PRC21916.1"/>
    <property type="molecule type" value="Genomic_DNA"/>
</dbReference>
<evidence type="ECO:0000313" key="5">
    <source>
        <dbReference type="Proteomes" id="UP000238045"/>
    </source>
</evidence>
<evidence type="ECO:0000313" key="4">
    <source>
        <dbReference type="EMBL" id="PRC21916.1"/>
    </source>
</evidence>
<evidence type="ECO:0000256" key="3">
    <source>
        <dbReference type="ARBA" id="ARBA00022729"/>
    </source>
</evidence>
<protein>
    <submittedName>
        <fullName evidence="4">Outer membrane porin, OprD family</fullName>
    </submittedName>
</protein>